<gene>
    <name evidence="1" type="ORF">COY65_00615</name>
</gene>
<protein>
    <submittedName>
        <fullName evidence="1">Uncharacterized protein</fullName>
    </submittedName>
</protein>
<dbReference type="Proteomes" id="UP000230238">
    <property type="component" value="Unassembled WGS sequence"/>
</dbReference>
<accession>A0A2M7RIB0</accession>
<dbReference type="AlphaFoldDB" id="A0A2M7RIB0"/>
<comment type="caution">
    <text evidence="1">The sequence shown here is derived from an EMBL/GenBank/DDBJ whole genome shotgun (WGS) entry which is preliminary data.</text>
</comment>
<reference evidence="2" key="1">
    <citation type="submission" date="2017-09" db="EMBL/GenBank/DDBJ databases">
        <title>Depth-based differentiation of microbial function through sediment-hosted aquifers and enrichment of novel symbionts in the deep terrestrial subsurface.</title>
        <authorList>
            <person name="Probst A.J."/>
            <person name="Ladd B."/>
            <person name="Jarett J.K."/>
            <person name="Geller-Mcgrath D.E."/>
            <person name="Sieber C.M.K."/>
            <person name="Emerson J.B."/>
            <person name="Anantharaman K."/>
            <person name="Thomas B.C."/>
            <person name="Malmstrom R."/>
            <person name="Stieglmeier M."/>
            <person name="Klingl A."/>
            <person name="Woyke T."/>
            <person name="Ryan C.M."/>
            <person name="Banfield J.F."/>
        </authorList>
    </citation>
    <scope>NUCLEOTIDE SEQUENCE [LARGE SCALE GENOMIC DNA]</scope>
</reference>
<sequence>MQKKKPRGNNPSALLKFCPALSAVLSARRLRRPKAEARVKTGMFDLNGLTLQGRPGSNRQP</sequence>
<proteinExistence type="predicted"/>
<evidence type="ECO:0000313" key="2">
    <source>
        <dbReference type="Proteomes" id="UP000230238"/>
    </source>
</evidence>
<dbReference type="EMBL" id="PFME01000007">
    <property type="protein sequence ID" value="PIY96495.1"/>
    <property type="molecule type" value="Genomic_DNA"/>
</dbReference>
<name>A0A2M7RIB0_9BACT</name>
<organism evidence="1 2">
    <name type="scientific">Candidatus Jorgensenbacteria bacterium CG_4_10_14_0_8_um_filter_39_13</name>
    <dbReference type="NCBI Taxonomy" id="1974589"/>
    <lineage>
        <taxon>Bacteria</taxon>
        <taxon>Candidatus Joergenseniibacteriota</taxon>
    </lineage>
</organism>
<evidence type="ECO:0000313" key="1">
    <source>
        <dbReference type="EMBL" id="PIY96495.1"/>
    </source>
</evidence>